<reference evidence="4 5" key="1">
    <citation type="journal article" date="2015" name="Genome Announc.">
        <title>Expanding the biotechnology potential of lactobacilli through comparative genomics of 213 strains and associated genera.</title>
        <authorList>
            <person name="Sun Z."/>
            <person name="Harris H.M."/>
            <person name="McCann A."/>
            <person name="Guo C."/>
            <person name="Argimon S."/>
            <person name="Zhang W."/>
            <person name="Yang X."/>
            <person name="Jeffery I.B."/>
            <person name="Cooney J.C."/>
            <person name="Kagawa T.F."/>
            <person name="Liu W."/>
            <person name="Song Y."/>
            <person name="Salvetti E."/>
            <person name="Wrobel A."/>
            <person name="Rasinkangas P."/>
            <person name="Parkhill J."/>
            <person name="Rea M.C."/>
            <person name="O'Sullivan O."/>
            <person name="Ritari J."/>
            <person name="Douillard F.P."/>
            <person name="Paul Ross R."/>
            <person name="Yang R."/>
            <person name="Briner A.E."/>
            <person name="Felis G.E."/>
            <person name="de Vos W.M."/>
            <person name="Barrangou R."/>
            <person name="Klaenhammer T.R."/>
            <person name="Caufield P.W."/>
            <person name="Cui Y."/>
            <person name="Zhang H."/>
            <person name="O'Toole P.W."/>
        </authorList>
    </citation>
    <scope>NUCLEOTIDE SEQUENCE [LARGE SCALE GENOMIC DNA]</scope>
    <source>
        <strain evidence="4 5">DSM 12744</strain>
    </source>
</reference>
<evidence type="ECO:0000313" key="5">
    <source>
        <dbReference type="Proteomes" id="UP000051330"/>
    </source>
</evidence>
<feature type="domain" description="SUF system FeS cluster assembly SufBD N-terminal" evidence="3">
    <location>
        <begin position="152"/>
        <end position="214"/>
    </location>
</feature>
<feature type="domain" description="SUF system FeS cluster assembly SufBD core" evidence="2">
    <location>
        <begin position="217"/>
        <end position="451"/>
    </location>
</feature>
<proteinExistence type="inferred from homology"/>
<dbReference type="PANTHER" id="PTHR30508">
    <property type="entry name" value="FES CLUSTER ASSEMBLY PROTEIN SUF"/>
    <property type="match status" value="1"/>
</dbReference>
<dbReference type="InterPro" id="IPR055346">
    <property type="entry name" value="Fe-S_cluster_assembly_SufBD"/>
</dbReference>
<dbReference type="InterPro" id="IPR000825">
    <property type="entry name" value="SUF_FeS_clus_asmbl_SufBD_core"/>
</dbReference>
<dbReference type="PANTHER" id="PTHR30508:SF1">
    <property type="entry name" value="UPF0051 PROTEIN ABCI8, CHLOROPLASTIC-RELATED"/>
    <property type="match status" value="1"/>
</dbReference>
<dbReference type="InterPro" id="IPR037284">
    <property type="entry name" value="SUF_FeS_clus_asmbl_SufBD_sf"/>
</dbReference>
<dbReference type="EMBL" id="AZEC01000002">
    <property type="protein sequence ID" value="KRL14251.1"/>
    <property type="molecule type" value="Genomic_DNA"/>
</dbReference>
<dbReference type="AlphaFoldDB" id="A0A0R1NBJ3"/>
<dbReference type="RefSeq" id="WP_415649201.1">
    <property type="nucleotide sequence ID" value="NZ_AZEC01000002.1"/>
</dbReference>
<evidence type="ECO:0000259" key="2">
    <source>
        <dbReference type="Pfam" id="PF01458"/>
    </source>
</evidence>
<keyword evidence="5" id="KW-1185">Reference proteome</keyword>
<evidence type="ECO:0000259" key="3">
    <source>
        <dbReference type="Pfam" id="PF19295"/>
    </source>
</evidence>
<protein>
    <submittedName>
        <fullName evidence="4">FeS assembly protein SufB</fullName>
    </submittedName>
</protein>
<comment type="similarity">
    <text evidence="1">Belongs to the iron-sulfur cluster assembly SufBD family.</text>
</comment>
<organism evidence="4 5">
    <name type="scientific">Schleiferilactobacillus perolens DSM 12744</name>
    <dbReference type="NCBI Taxonomy" id="1423792"/>
    <lineage>
        <taxon>Bacteria</taxon>
        <taxon>Bacillati</taxon>
        <taxon>Bacillota</taxon>
        <taxon>Bacilli</taxon>
        <taxon>Lactobacillales</taxon>
        <taxon>Lactobacillaceae</taxon>
        <taxon>Schleiferilactobacillus</taxon>
    </lineage>
</organism>
<dbReference type="InterPro" id="IPR010231">
    <property type="entry name" value="SUF_FeS_clus_asmbl_SufB"/>
</dbReference>
<dbReference type="InterPro" id="IPR045595">
    <property type="entry name" value="SufBD_N"/>
</dbReference>
<evidence type="ECO:0000256" key="1">
    <source>
        <dbReference type="ARBA" id="ARBA00043967"/>
    </source>
</evidence>
<dbReference type="NCBIfam" id="TIGR01980">
    <property type="entry name" value="sufB"/>
    <property type="match status" value="1"/>
</dbReference>
<sequence>MTDAKTKNTKNNEELLNTVPTLDEDYDYGFSDDVKPVFSTGRGLTEEIVRTISREKKEPQWMLDFRLKAYKIYRRMPMPDFGPDLSKLDLDDMLYFQKATDKKYRNWDDVPDTIKNTFEKLGVPEAERRYLAGSAAQYESEMVYHNMKKEFEKLGIVFMDTDSALQEYPELFKKYFAKLVKPTDNKFAALNSAVWSGGSFIYVPAGVKTDIPIQSYFRINAENSGQFERTLIIVEPGASVNYVEGCTAPNYSSDSLHAAVVEVFVNDDAYCRYTTIQNWSKNVYSLETKRAQAMKNATMEWVDGNLGSKITMKYPSVYLDGEGARGTMLSIAVAGAGVDQDNGARMIHHAKNTSSSIVSKSIAKDGGAVDYRGTVRFDRDSDGSFAHVECDTIIMDEKSSSDTIPYNTILNGNVSMEHEAKVSKISEAQLYYLMSRGITEAKATEMIIMGFVEPFTKELPMEYAVELNRLIGYEMVGSVG</sequence>
<dbReference type="Pfam" id="PF01458">
    <property type="entry name" value="SUFBD_core"/>
    <property type="match status" value="1"/>
</dbReference>
<dbReference type="Proteomes" id="UP000051330">
    <property type="component" value="Unassembled WGS sequence"/>
</dbReference>
<dbReference type="SUPFAM" id="SSF101960">
    <property type="entry name" value="Stabilizer of iron transporter SufD"/>
    <property type="match status" value="1"/>
</dbReference>
<name>A0A0R1NBJ3_9LACO</name>
<gene>
    <name evidence="4" type="ORF">FD09_GL001418</name>
</gene>
<evidence type="ECO:0000313" key="4">
    <source>
        <dbReference type="EMBL" id="KRL14251.1"/>
    </source>
</evidence>
<dbReference type="Pfam" id="PF19295">
    <property type="entry name" value="SufBD_N"/>
    <property type="match status" value="1"/>
</dbReference>
<dbReference type="PATRIC" id="fig|1423792.3.peg.1435"/>
<accession>A0A0R1NBJ3</accession>
<dbReference type="GO" id="GO:0016226">
    <property type="term" value="P:iron-sulfur cluster assembly"/>
    <property type="evidence" value="ECO:0007669"/>
    <property type="project" value="InterPro"/>
</dbReference>
<dbReference type="STRING" id="1423792.FD09_GL001418"/>
<comment type="caution">
    <text evidence="4">The sequence shown here is derived from an EMBL/GenBank/DDBJ whole genome shotgun (WGS) entry which is preliminary data.</text>
</comment>